<organism evidence="1">
    <name type="scientific">Anguilla anguilla</name>
    <name type="common">European freshwater eel</name>
    <name type="synonym">Muraena anguilla</name>
    <dbReference type="NCBI Taxonomy" id="7936"/>
    <lineage>
        <taxon>Eukaryota</taxon>
        <taxon>Metazoa</taxon>
        <taxon>Chordata</taxon>
        <taxon>Craniata</taxon>
        <taxon>Vertebrata</taxon>
        <taxon>Euteleostomi</taxon>
        <taxon>Actinopterygii</taxon>
        <taxon>Neopterygii</taxon>
        <taxon>Teleostei</taxon>
        <taxon>Anguilliformes</taxon>
        <taxon>Anguillidae</taxon>
        <taxon>Anguilla</taxon>
    </lineage>
</organism>
<proteinExistence type="predicted"/>
<dbReference type="AlphaFoldDB" id="A0A0E9PSZ2"/>
<reference evidence="1" key="1">
    <citation type="submission" date="2014-11" db="EMBL/GenBank/DDBJ databases">
        <authorList>
            <person name="Amaro Gonzalez C."/>
        </authorList>
    </citation>
    <scope>NUCLEOTIDE SEQUENCE</scope>
</reference>
<name>A0A0E9PSZ2_ANGAN</name>
<dbReference type="EMBL" id="GBXM01100953">
    <property type="protein sequence ID" value="JAH07624.1"/>
    <property type="molecule type" value="Transcribed_RNA"/>
</dbReference>
<accession>A0A0E9PSZ2</accession>
<reference evidence="1" key="2">
    <citation type="journal article" date="2015" name="Fish Shellfish Immunol.">
        <title>Early steps in the European eel (Anguilla anguilla)-Vibrio vulnificus interaction in the gills: Role of the RtxA13 toxin.</title>
        <authorList>
            <person name="Callol A."/>
            <person name="Pajuelo D."/>
            <person name="Ebbesson L."/>
            <person name="Teles M."/>
            <person name="MacKenzie S."/>
            <person name="Amaro C."/>
        </authorList>
    </citation>
    <scope>NUCLEOTIDE SEQUENCE</scope>
</reference>
<sequence length="54" mass="6204">MKAERTQLAVVRWSSQNQTLCCSLLINLCWVQSNASINNRSQICAHKSSQQRRI</sequence>
<evidence type="ECO:0000313" key="1">
    <source>
        <dbReference type="EMBL" id="JAH07624.1"/>
    </source>
</evidence>
<protein>
    <submittedName>
        <fullName evidence="1">Uncharacterized protein</fullName>
    </submittedName>
</protein>